<dbReference type="Proteomes" id="UP000434036">
    <property type="component" value="Unassembled WGS sequence"/>
</dbReference>
<dbReference type="FunFam" id="1.10.3210.10:FF:000001">
    <property type="entry name" value="GTP pyrophosphokinase RelA"/>
    <property type="match status" value="1"/>
</dbReference>
<evidence type="ECO:0000313" key="8">
    <source>
        <dbReference type="EMBL" id="MXQ73833.1"/>
    </source>
</evidence>
<dbReference type="Gene3D" id="1.10.3210.10">
    <property type="entry name" value="Hypothetical protein af1432"/>
    <property type="match status" value="1"/>
</dbReference>
<dbReference type="SUPFAM" id="SSF109604">
    <property type="entry name" value="HD-domain/PDEase-like"/>
    <property type="match status" value="1"/>
</dbReference>
<dbReference type="CDD" id="cd00077">
    <property type="entry name" value="HDc"/>
    <property type="match status" value="1"/>
</dbReference>
<evidence type="ECO:0000256" key="1">
    <source>
        <dbReference type="ARBA" id="ARBA00004976"/>
    </source>
</evidence>
<dbReference type="EC" id="2.7.6.5" evidence="2"/>
<dbReference type="PROSITE" id="PS51671">
    <property type="entry name" value="ACT"/>
    <property type="match status" value="1"/>
</dbReference>
<dbReference type="InterPro" id="IPR003607">
    <property type="entry name" value="HD/PDEase_dom"/>
</dbReference>
<dbReference type="InterPro" id="IPR012676">
    <property type="entry name" value="TGS-like"/>
</dbReference>
<dbReference type="GO" id="GO:0005886">
    <property type="term" value="C:plasma membrane"/>
    <property type="evidence" value="ECO:0007669"/>
    <property type="project" value="TreeGrafter"/>
</dbReference>
<name>A0A6N8UAR7_9FIRM</name>
<comment type="catalytic activity">
    <reaction evidence="3">
        <text>GTP + ATP = guanosine 3'-diphosphate 5'-triphosphate + AMP</text>
        <dbReference type="Rhea" id="RHEA:22088"/>
        <dbReference type="ChEBI" id="CHEBI:30616"/>
        <dbReference type="ChEBI" id="CHEBI:37565"/>
        <dbReference type="ChEBI" id="CHEBI:142410"/>
        <dbReference type="ChEBI" id="CHEBI:456215"/>
        <dbReference type="EC" id="2.7.6.5"/>
    </reaction>
</comment>
<evidence type="ECO:0000256" key="3">
    <source>
        <dbReference type="ARBA" id="ARBA00048244"/>
    </source>
</evidence>
<dbReference type="SMART" id="SM00954">
    <property type="entry name" value="RelA_SpoT"/>
    <property type="match status" value="1"/>
</dbReference>
<comment type="caution">
    <text evidence="8">The sequence shown here is derived from an EMBL/GenBank/DDBJ whole genome shotgun (WGS) entry which is preliminary data.</text>
</comment>
<dbReference type="SUPFAM" id="SSF55021">
    <property type="entry name" value="ACT-like"/>
    <property type="match status" value="1"/>
</dbReference>
<dbReference type="SUPFAM" id="SSF81301">
    <property type="entry name" value="Nucleotidyltransferase"/>
    <property type="match status" value="1"/>
</dbReference>
<dbReference type="InterPro" id="IPR007685">
    <property type="entry name" value="RelA_SpoT"/>
</dbReference>
<dbReference type="InterPro" id="IPR045600">
    <property type="entry name" value="RelA/SpoT_AH_RIS"/>
</dbReference>
<dbReference type="SUPFAM" id="SSF81271">
    <property type="entry name" value="TGS-like"/>
    <property type="match status" value="1"/>
</dbReference>
<feature type="domain" description="HD" evidence="6">
    <location>
        <begin position="51"/>
        <end position="150"/>
    </location>
</feature>
<feature type="domain" description="ACT" evidence="5">
    <location>
        <begin position="658"/>
        <end position="733"/>
    </location>
</feature>
<dbReference type="InterPro" id="IPR033655">
    <property type="entry name" value="TGS_RelA/SpoT"/>
</dbReference>
<dbReference type="Gene3D" id="3.10.20.30">
    <property type="match status" value="1"/>
</dbReference>
<dbReference type="Gene3D" id="3.30.70.260">
    <property type="match status" value="1"/>
</dbReference>
<dbReference type="EMBL" id="WUUQ01000002">
    <property type="protein sequence ID" value="MXQ73833.1"/>
    <property type="molecule type" value="Genomic_DNA"/>
</dbReference>
<dbReference type="InterPro" id="IPR012675">
    <property type="entry name" value="Beta-grasp_dom_sf"/>
</dbReference>
<gene>
    <name evidence="8" type="ORF">GSF08_07760</name>
</gene>
<dbReference type="FunFam" id="3.30.460.10:FF:000001">
    <property type="entry name" value="GTP pyrophosphokinase RelA"/>
    <property type="match status" value="1"/>
</dbReference>
<evidence type="ECO:0000259" key="5">
    <source>
        <dbReference type="PROSITE" id="PS51671"/>
    </source>
</evidence>
<sequence>MVSAKVATFDDLLVEVKSYIHKEENIDLITRAYLCAEKNHSGQFRRSGEPYIIHAIQVGYILSQLRTGPKTIAAGLLHDVIEDCEIGKDEVIDMFGEEVYRLVEAVTKIGNLKFKDAKEYLAANHRKIFIAMAKDVRVILIKLADRLHNMRTLQYMPEEKQKKIASETLEVYAPIAHRLGISEIKNELEDLCFQYLEREKYYEIARLVERRKTERDAQVQQMIREISSLLEENHIKFRIFGRSKHLYSIYKKMVTKQKRFEEILDLLAIRIVTDNETSCYEILGYIHATYRPIPGRFKDYIAMPKVNMYQSLHTTIVADGGNIFEVQIRTEEMDDIAEQGIAAHWRYKENLNGGREIHQKEIEEQLHWFKDFSVMSDDVNDDAMEYMNLLQKDIFEANVYVMSPKGRVIALPNGATPIDFAYRIHTEIGHHMVGATINGAIVPLNTKLKTGDVVEIRTNKQSPGPSEDWLKIVKSPHAKNKIRSFFQKQETERRNDGVRKGEDMLADELKRRNLDHSLMDVKRIESIAGSMSFATYNDIMYAIGTKVISTQSVIDRLAKHKTFTSLDNENLIKMFNRQESRKRVPSKTGIRVAGIDSIKVSLAACCSPVPGDDIVGYISTGQGVKVHRADCPNIAKTKERLIDVCWEEELEEKNYEVQLLVHSSDRNFLLSDIVTIVSQCKAGLNHVDSKVDEDRIFATTKMTVTVKDAEHLRTLIANLRKVESVKSVDRVIL</sequence>
<evidence type="ECO:0000256" key="4">
    <source>
        <dbReference type="RuleBase" id="RU003847"/>
    </source>
</evidence>
<evidence type="ECO:0000256" key="2">
    <source>
        <dbReference type="ARBA" id="ARBA00013251"/>
    </source>
</evidence>
<dbReference type="CDD" id="cd04876">
    <property type="entry name" value="ACT_RelA-SpoT"/>
    <property type="match status" value="1"/>
</dbReference>
<reference evidence="8 9" key="1">
    <citation type="submission" date="2019-12" db="EMBL/GenBank/DDBJ databases">
        <authorList>
            <person name="Yang R."/>
        </authorList>
    </citation>
    <scope>NUCLEOTIDE SEQUENCE [LARGE SCALE GENOMIC DNA]</scope>
    <source>
        <strain evidence="8 9">DONG20-135</strain>
    </source>
</reference>
<reference evidence="8 9" key="2">
    <citation type="submission" date="2020-01" db="EMBL/GenBank/DDBJ databases">
        <title>Clostridiaceae sp. nov. isolated from the gut of human by culturomics.</title>
        <authorList>
            <person name="Chang Y."/>
        </authorList>
    </citation>
    <scope>NUCLEOTIDE SEQUENCE [LARGE SCALE GENOMIC DNA]</scope>
    <source>
        <strain evidence="8 9">DONG20-135</strain>
    </source>
</reference>
<accession>A0A6N8UAR7</accession>
<dbReference type="InterPro" id="IPR004811">
    <property type="entry name" value="RelA/Spo_fam"/>
</dbReference>
<evidence type="ECO:0000259" key="7">
    <source>
        <dbReference type="PROSITE" id="PS51880"/>
    </source>
</evidence>
<dbReference type="Gene3D" id="3.30.460.10">
    <property type="entry name" value="Beta Polymerase, domain 2"/>
    <property type="match status" value="1"/>
</dbReference>
<dbReference type="NCBIfam" id="TIGR00691">
    <property type="entry name" value="spoT_relA"/>
    <property type="match status" value="1"/>
</dbReference>
<dbReference type="Pfam" id="PF13291">
    <property type="entry name" value="ACT_4"/>
    <property type="match status" value="1"/>
</dbReference>
<feature type="domain" description="TGS" evidence="7">
    <location>
        <begin position="383"/>
        <end position="458"/>
    </location>
</feature>
<dbReference type="Pfam" id="PF04607">
    <property type="entry name" value="RelA_SpoT"/>
    <property type="match status" value="1"/>
</dbReference>
<dbReference type="SMART" id="SM00471">
    <property type="entry name" value="HDc"/>
    <property type="match status" value="1"/>
</dbReference>
<keyword evidence="9" id="KW-1185">Reference proteome</keyword>
<comment type="similarity">
    <text evidence="4">Belongs to the relA/spoT family.</text>
</comment>
<evidence type="ECO:0000313" key="9">
    <source>
        <dbReference type="Proteomes" id="UP000434036"/>
    </source>
</evidence>
<dbReference type="Pfam" id="PF13328">
    <property type="entry name" value="HD_4"/>
    <property type="match status" value="1"/>
</dbReference>
<dbReference type="PROSITE" id="PS51880">
    <property type="entry name" value="TGS"/>
    <property type="match status" value="1"/>
</dbReference>
<dbReference type="InterPro" id="IPR004095">
    <property type="entry name" value="TGS"/>
</dbReference>
<dbReference type="PANTHER" id="PTHR21262">
    <property type="entry name" value="GUANOSINE-3',5'-BIS DIPHOSPHATE 3'-PYROPHOSPHOHYDROLASE"/>
    <property type="match status" value="1"/>
</dbReference>
<comment type="pathway">
    <text evidence="1">Purine metabolism; ppGpp biosynthesis; ppGpp from GTP: step 1/2.</text>
</comment>
<evidence type="ECO:0000259" key="6">
    <source>
        <dbReference type="PROSITE" id="PS51831"/>
    </source>
</evidence>
<dbReference type="InterPro" id="IPR045865">
    <property type="entry name" value="ACT-like_dom_sf"/>
</dbReference>
<dbReference type="Pfam" id="PF19296">
    <property type="entry name" value="RelA_AH_RIS"/>
    <property type="match status" value="1"/>
</dbReference>
<dbReference type="Pfam" id="PF02824">
    <property type="entry name" value="TGS"/>
    <property type="match status" value="1"/>
</dbReference>
<dbReference type="PROSITE" id="PS51831">
    <property type="entry name" value="HD"/>
    <property type="match status" value="1"/>
</dbReference>
<dbReference type="InterPro" id="IPR002912">
    <property type="entry name" value="ACT_dom"/>
</dbReference>
<dbReference type="CDD" id="cd01668">
    <property type="entry name" value="TGS_RSH"/>
    <property type="match status" value="1"/>
</dbReference>
<proteinExistence type="inferred from homology"/>
<comment type="function">
    <text evidence="4">In eubacteria ppGpp (guanosine 3'-diphosphate 5'-diphosphate) is a mediator of the stringent response that coordinates a variety of cellular activities in response to changes in nutritional abundance.</text>
</comment>
<protein>
    <recommendedName>
        <fullName evidence="2">GTP diphosphokinase</fullName>
        <ecNumber evidence="2">2.7.6.5</ecNumber>
    </recommendedName>
</protein>
<dbReference type="InterPro" id="IPR006674">
    <property type="entry name" value="HD_domain"/>
</dbReference>
<dbReference type="GO" id="GO:0008728">
    <property type="term" value="F:GTP diphosphokinase activity"/>
    <property type="evidence" value="ECO:0007669"/>
    <property type="project" value="UniProtKB-EC"/>
</dbReference>
<dbReference type="RefSeq" id="WP_160625239.1">
    <property type="nucleotide sequence ID" value="NZ_WUUQ01000002.1"/>
</dbReference>
<organism evidence="8 9">
    <name type="scientific">Copranaerobaculum intestinale</name>
    <dbReference type="NCBI Taxonomy" id="2692629"/>
    <lineage>
        <taxon>Bacteria</taxon>
        <taxon>Bacillati</taxon>
        <taxon>Bacillota</taxon>
        <taxon>Erysipelotrichia</taxon>
        <taxon>Erysipelotrichales</taxon>
        <taxon>Erysipelotrichaceae</taxon>
        <taxon>Copranaerobaculum</taxon>
    </lineage>
</organism>
<dbReference type="FunFam" id="3.10.20.30:FF:000002">
    <property type="entry name" value="GTP pyrophosphokinase (RelA/SpoT)"/>
    <property type="match status" value="1"/>
</dbReference>
<dbReference type="CDD" id="cd05399">
    <property type="entry name" value="NT_Rel-Spo_like"/>
    <property type="match status" value="1"/>
</dbReference>
<dbReference type="UniPathway" id="UPA00908">
    <property type="reaction ID" value="UER00884"/>
</dbReference>
<dbReference type="AlphaFoldDB" id="A0A6N8UAR7"/>
<dbReference type="GO" id="GO:0015970">
    <property type="term" value="P:guanosine tetraphosphate biosynthetic process"/>
    <property type="evidence" value="ECO:0007669"/>
    <property type="project" value="UniProtKB-UniPathway"/>
</dbReference>
<dbReference type="InterPro" id="IPR043519">
    <property type="entry name" value="NT_sf"/>
</dbReference>
<dbReference type="PANTHER" id="PTHR21262:SF31">
    <property type="entry name" value="GTP PYROPHOSPHOKINASE"/>
    <property type="match status" value="1"/>
</dbReference>